<feature type="transmembrane region" description="Helical" evidence="6">
    <location>
        <begin position="25"/>
        <end position="41"/>
    </location>
</feature>
<evidence type="ECO:0000256" key="2">
    <source>
        <dbReference type="ARBA" id="ARBA00022475"/>
    </source>
</evidence>
<protein>
    <submittedName>
        <fullName evidence="8">Cytochrome b/b6 domain-containing protein</fullName>
    </submittedName>
</protein>
<keyword evidence="5 6" id="KW-0472">Membrane</keyword>
<dbReference type="PANTHER" id="PTHR30485:SF2">
    <property type="entry name" value="BLL0597 PROTEIN"/>
    <property type="match status" value="1"/>
</dbReference>
<evidence type="ECO:0000259" key="7">
    <source>
        <dbReference type="Pfam" id="PF01292"/>
    </source>
</evidence>
<feature type="transmembrane region" description="Helical" evidence="6">
    <location>
        <begin position="161"/>
        <end position="182"/>
    </location>
</feature>
<evidence type="ECO:0000256" key="5">
    <source>
        <dbReference type="ARBA" id="ARBA00023136"/>
    </source>
</evidence>
<dbReference type="GO" id="GO:0022904">
    <property type="term" value="P:respiratory electron transport chain"/>
    <property type="evidence" value="ECO:0007669"/>
    <property type="project" value="InterPro"/>
</dbReference>
<dbReference type="AlphaFoldDB" id="A0A9Q9HB12"/>
<dbReference type="GO" id="GO:0009055">
    <property type="term" value="F:electron transfer activity"/>
    <property type="evidence" value="ECO:0007669"/>
    <property type="project" value="InterPro"/>
</dbReference>
<dbReference type="EMBL" id="CP080776">
    <property type="protein sequence ID" value="UWP96819.1"/>
    <property type="molecule type" value="Genomic_DNA"/>
</dbReference>
<keyword evidence="3 6" id="KW-0812">Transmembrane</keyword>
<dbReference type="InterPro" id="IPR016174">
    <property type="entry name" value="Di-haem_cyt_TM"/>
</dbReference>
<evidence type="ECO:0000313" key="8">
    <source>
        <dbReference type="EMBL" id="UWP96819.1"/>
    </source>
</evidence>
<dbReference type="Proteomes" id="UP001057991">
    <property type="component" value="Chromosome"/>
</dbReference>
<evidence type="ECO:0000256" key="6">
    <source>
        <dbReference type="SAM" id="Phobius"/>
    </source>
</evidence>
<dbReference type="RefSeq" id="WP_259806802.1">
    <property type="nucleotide sequence ID" value="NZ_CP080776.1"/>
</dbReference>
<reference evidence="8" key="1">
    <citation type="submission" date="2021-08" db="EMBL/GenBank/DDBJ databases">
        <authorList>
            <person name="Nwanade C."/>
            <person name="Wang M."/>
            <person name="Masoudi A."/>
            <person name="Yu Z."/>
            <person name="Liu J."/>
        </authorList>
    </citation>
    <scope>NUCLEOTIDE SEQUENCE</scope>
    <source>
        <strain evidence="8">S056</strain>
    </source>
</reference>
<dbReference type="PANTHER" id="PTHR30485">
    <property type="entry name" value="NI/FE-HYDROGENASE 1 B-TYPE CYTOCHROME SUBUNIT"/>
    <property type="match status" value="1"/>
</dbReference>
<evidence type="ECO:0000256" key="1">
    <source>
        <dbReference type="ARBA" id="ARBA00004651"/>
    </source>
</evidence>
<name>A0A9Q9HB12_9RHOB</name>
<dbReference type="SUPFAM" id="SSF81342">
    <property type="entry name" value="Transmembrane di-heme cytochromes"/>
    <property type="match status" value="1"/>
</dbReference>
<accession>A0A9Q9HB12</accession>
<dbReference type="InterPro" id="IPR051542">
    <property type="entry name" value="Hydrogenase_cytochrome"/>
</dbReference>
<feature type="transmembrane region" description="Helical" evidence="6">
    <location>
        <begin position="109"/>
        <end position="130"/>
    </location>
</feature>
<feature type="transmembrane region" description="Helical" evidence="6">
    <location>
        <begin position="53"/>
        <end position="71"/>
    </location>
</feature>
<feature type="domain" description="Cytochrome b561 bacterial/Ni-hydrogenase" evidence="7">
    <location>
        <begin position="19"/>
        <end position="194"/>
    </location>
</feature>
<evidence type="ECO:0000256" key="4">
    <source>
        <dbReference type="ARBA" id="ARBA00022989"/>
    </source>
</evidence>
<dbReference type="GO" id="GO:0005886">
    <property type="term" value="C:plasma membrane"/>
    <property type="evidence" value="ECO:0007669"/>
    <property type="project" value="UniProtKB-SubCell"/>
</dbReference>
<sequence>MKPVTPDTLPEGIVWRRIWDPALRVFHWLFAGAVLLAWGLGKWGPAIMTVHYYAGYLVIGLLVFRLIWGLVGPTPARFTHFLFGPATTLRYLTRLPRRQPSYWPGHNPLGALSVFALLGLVGLQVASGLFSDPDDYLNVGPLAGLVEFETARWANGWHHRLSTLLAVIVGLHVGAVLFYRIWKREDLVRPMLTGKKAVREEDSAPAE</sequence>
<gene>
    <name evidence="8" type="ORF">K3X48_01335</name>
</gene>
<keyword evidence="2" id="KW-1003">Cell membrane</keyword>
<organism evidence="8 9">
    <name type="scientific">Aliiroseovarius crassostreae</name>
    <dbReference type="NCBI Taxonomy" id="154981"/>
    <lineage>
        <taxon>Bacteria</taxon>
        <taxon>Pseudomonadati</taxon>
        <taxon>Pseudomonadota</taxon>
        <taxon>Alphaproteobacteria</taxon>
        <taxon>Rhodobacterales</taxon>
        <taxon>Paracoccaceae</taxon>
        <taxon>Aliiroseovarius</taxon>
    </lineage>
</organism>
<evidence type="ECO:0000313" key="9">
    <source>
        <dbReference type="Proteomes" id="UP001057991"/>
    </source>
</evidence>
<evidence type="ECO:0000256" key="3">
    <source>
        <dbReference type="ARBA" id="ARBA00022692"/>
    </source>
</evidence>
<dbReference type="GO" id="GO:0020037">
    <property type="term" value="F:heme binding"/>
    <property type="evidence" value="ECO:0007669"/>
    <property type="project" value="TreeGrafter"/>
</dbReference>
<keyword evidence="4 6" id="KW-1133">Transmembrane helix</keyword>
<proteinExistence type="predicted"/>
<dbReference type="Pfam" id="PF01292">
    <property type="entry name" value="Ni_hydr_CYTB"/>
    <property type="match status" value="1"/>
</dbReference>
<dbReference type="Gene3D" id="1.20.950.20">
    <property type="entry name" value="Transmembrane di-heme cytochromes, Chain C"/>
    <property type="match status" value="1"/>
</dbReference>
<dbReference type="InterPro" id="IPR011577">
    <property type="entry name" value="Cyt_b561_bac/Ni-Hgenase"/>
</dbReference>
<comment type="subcellular location">
    <subcellularLocation>
        <location evidence="1">Cell membrane</location>
        <topology evidence="1">Multi-pass membrane protein</topology>
    </subcellularLocation>
</comment>